<comment type="caution">
    <text evidence="3">The sequence shown here is derived from an EMBL/GenBank/DDBJ whole genome shotgun (WGS) entry which is preliminary data.</text>
</comment>
<gene>
    <name evidence="2" type="ORF">ENT99_05545</name>
    <name evidence="3" type="ORF">ENU64_07455</name>
</gene>
<evidence type="ECO:0000313" key="3">
    <source>
        <dbReference type="EMBL" id="HGT99244.1"/>
    </source>
</evidence>
<feature type="transmembrane region" description="Helical" evidence="1">
    <location>
        <begin position="28"/>
        <end position="51"/>
    </location>
</feature>
<dbReference type="EMBL" id="DTAU01000106">
    <property type="protein sequence ID" value="HFQ79149.1"/>
    <property type="molecule type" value="Genomic_DNA"/>
</dbReference>
<reference evidence="3" key="1">
    <citation type="journal article" date="2020" name="mSystems">
        <title>Genome- and Community-Level Interaction Insights into Carbon Utilization and Element Cycling Functions of Hydrothermarchaeota in Hydrothermal Sediment.</title>
        <authorList>
            <person name="Zhou Z."/>
            <person name="Liu Y."/>
            <person name="Xu W."/>
            <person name="Pan J."/>
            <person name="Luo Z.H."/>
            <person name="Li M."/>
        </authorList>
    </citation>
    <scope>NUCLEOTIDE SEQUENCE [LARGE SCALE GENOMIC DNA]</scope>
    <source>
        <strain evidence="2">SpSt-629</strain>
        <strain evidence="3">SpSt-688</strain>
    </source>
</reference>
<dbReference type="AlphaFoldDB" id="A0A7J3N0F1"/>
<dbReference type="EMBL" id="DTDH01000209">
    <property type="protein sequence ID" value="HGT99244.1"/>
    <property type="molecule type" value="Genomic_DNA"/>
</dbReference>
<sequence length="92" mass="10603">MYFIALSLLAIISGFLWYRNRESNRYRLDILSLISGGATVMFLVDSLYRYLEEGIFIEFSTEALTLSGLLVLVAVSLWLVVLIIKRIQIKRI</sequence>
<name>A0A7J3N0F1_9CREN</name>
<proteinExistence type="predicted"/>
<keyword evidence="1" id="KW-0812">Transmembrane</keyword>
<protein>
    <submittedName>
        <fullName evidence="3">Uncharacterized protein</fullName>
    </submittedName>
</protein>
<evidence type="ECO:0000313" key="2">
    <source>
        <dbReference type="EMBL" id="HFQ79149.1"/>
    </source>
</evidence>
<evidence type="ECO:0000256" key="1">
    <source>
        <dbReference type="SAM" id="Phobius"/>
    </source>
</evidence>
<keyword evidence="1" id="KW-0472">Membrane</keyword>
<keyword evidence="1" id="KW-1133">Transmembrane helix</keyword>
<accession>A0A7J3N0F1</accession>
<organism evidence="3">
    <name type="scientific">Ignisphaera aggregans</name>
    <dbReference type="NCBI Taxonomy" id="334771"/>
    <lineage>
        <taxon>Archaea</taxon>
        <taxon>Thermoproteota</taxon>
        <taxon>Thermoprotei</taxon>
        <taxon>Desulfurococcales</taxon>
        <taxon>Desulfurococcaceae</taxon>
        <taxon>Ignisphaera</taxon>
    </lineage>
</organism>
<feature type="transmembrane region" description="Helical" evidence="1">
    <location>
        <begin position="63"/>
        <end position="84"/>
    </location>
</feature>